<organism evidence="2 3">
    <name type="scientific">Keguizhuia sedimenti</name>
    <dbReference type="NCBI Taxonomy" id="3064264"/>
    <lineage>
        <taxon>Bacteria</taxon>
        <taxon>Pseudomonadati</taxon>
        <taxon>Pseudomonadota</taxon>
        <taxon>Betaproteobacteria</taxon>
        <taxon>Burkholderiales</taxon>
        <taxon>Oxalobacteraceae</taxon>
        <taxon>Keguizhuia</taxon>
    </lineage>
</organism>
<keyword evidence="1" id="KW-0812">Transmembrane</keyword>
<dbReference type="EMBL" id="JAUYVH010000013">
    <property type="protein sequence ID" value="MDQ9171883.1"/>
    <property type="molecule type" value="Genomic_DNA"/>
</dbReference>
<comment type="caution">
    <text evidence="2">The sequence shown here is derived from an EMBL/GenBank/DDBJ whole genome shotgun (WGS) entry which is preliminary data.</text>
</comment>
<protein>
    <submittedName>
        <fullName evidence="2">Uncharacterized protein</fullName>
    </submittedName>
</protein>
<evidence type="ECO:0000256" key="1">
    <source>
        <dbReference type="SAM" id="Phobius"/>
    </source>
</evidence>
<sequence>MEIIVGIILAFSALAAAAYVHRKISVFTDSSAKAFLSRIILIAVGTAFGVVSSLYVADIPQKLIAVLTGFGVAHVPAAIILLLKAKRGERQS</sequence>
<name>A0ABU1BS92_9BURK</name>
<dbReference type="Proteomes" id="UP001225596">
    <property type="component" value="Unassembled WGS sequence"/>
</dbReference>
<feature type="transmembrane region" description="Helical" evidence="1">
    <location>
        <begin position="63"/>
        <end position="83"/>
    </location>
</feature>
<proteinExistence type="predicted"/>
<feature type="transmembrane region" description="Helical" evidence="1">
    <location>
        <begin position="38"/>
        <end position="56"/>
    </location>
</feature>
<evidence type="ECO:0000313" key="3">
    <source>
        <dbReference type="Proteomes" id="UP001225596"/>
    </source>
</evidence>
<reference evidence="2 3" key="1">
    <citation type="submission" date="2023-08" db="EMBL/GenBank/DDBJ databases">
        <title>Oxalobacteraceae gen .nov., isolated from river sludge outside the plant.</title>
        <authorList>
            <person name="Zhao S.Y."/>
        </authorList>
    </citation>
    <scope>NUCLEOTIDE SEQUENCE [LARGE SCALE GENOMIC DNA]</scope>
    <source>
        <strain evidence="2 3">R-40</strain>
    </source>
</reference>
<dbReference type="RefSeq" id="WP_338437855.1">
    <property type="nucleotide sequence ID" value="NZ_JAUYVH010000013.1"/>
</dbReference>
<gene>
    <name evidence="2" type="ORF">Q8A64_15825</name>
</gene>
<keyword evidence="1" id="KW-1133">Transmembrane helix</keyword>
<evidence type="ECO:0000313" key="2">
    <source>
        <dbReference type="EMBL" id="MDQ9171883.1"/>
    </source>
</evidence>
<keyword evidence="3" id="KW-1185">Reference proteome</keyword>
<accession>A0ABU1BS92</accession>
<keyword evidence="1" id="KW-0472">Membrane</keyword>